<dbReference type="Gene3D" id="3.40.50.300">
    <property type="entry name" value="P-loop containing nucleotide triphosphate hydrolases"/>
    <property type="match status" value="1"/>
</dbReference>
<dbReference type="Pfam" id="PF17764">
    <property type="entry name" value="PriA_3primeBD"/>
    <property type="match status" value="1"/>
</dbReference>
<evidence type="ECO:0000313" key="6">
    <source>
        <dbReference type="Proteomes" id="UP000294558"/>
    </source>
</evidence>
<gene>
    <name evidence="5" type="ORF">BDK89_1924</name>
</gene>
<dbReference type="InterPro" id="IPR042115">
    <property type="entry name" value="PriA_3primeBD_sf"/>
</dbReference>
<dbReference type="GO" id="GO:0003677">
    <property type="term" value="F:DNA binding"/>
    <property type="evidence" value="ECO:0007669"/>
    <property type="project" value="UniProtKB-KW"/>
</dbReference>
<reference evidence="5 6" key="1">
    <citation type="submission" date="2019-03" db="EMBL/GenBank/DDBJ databases">
        <title>Sequencing the genomes of 1000 actinobacteria strains.</title>
        <authorList>
            <person name="Klenk H.-P."/>
        </authorList>
    </citation>
    <scope>NUCLEOTIDE SEQUENCE [LARGE SCALE GENOMIC DNA]</scope>
    <source>
        <strain evidence="5 6">DSM 18936</strain>
    </source>
</reference>
<dbReference type="GO" id="GO:0006270">
    <property type="term" value="P:DNA replication initiation"/>
    <property type="evidence" value="ECO:0007669"/>
    <property type="project" value="TreeGrafter"/>
</dbReference>
<feature type="domain" description="Primosomal protein N' 3' DNA-binding" evidence="4">
    <location>
        <begin position="5"/>
        <end position="95"/>
    </location>
</feature>
<dbReference type="RefSeq" id="WP_133868727.1">
    <property type="nucleotide sequence ID" value="NZ_SOAU01000001.1"/>
</dbReference>
<accession>A0A4R7HZR2</accession>
<dbReference type="AlphaFoldDB" id="A0A4R7HZR2"/>
<dbReference type="InterPro" id="IPR027417">
    <property type="entry name" value="P-loop_NTPase"/>
</dbReference>
<name>A0A4R7HZR2_9ACTN</name>
<dbReference type="GO" id="GO:0043138">
    <property type="term" value="F:3'-5' DNA helicase activity"/>
    <property type="evidence" value="ECO:0007669"/>
    <property type="project" value="TreeGrafter"/>
</dbReference>
<dbReference type="GO" id="GO:0006302">
    <property type="term" value="P:double-strand break repair"/>
    <property type="evidence" value="ECO:0007669"/>
    <property type="project" value="TreeGrafter"/>
</dbReference>
<evidence type="ECO:0000256" key="1">
    <source>
        <dbReference type="ARBA" id="ARBA00022741"/>
    </source>
</evidence>
<dbReference type="PANTHER" id="PTHR30580">
    <property type="entry name" value="PRIMOSOMAL PROTEIN N"/>
    <property type="match status" value="1"/>
</dbReference>
<organism evidence="5 6">
    <name type="scientific">Ilumatobacter fluminis</name>
    <dbReference type="NCBI Taxonomy" id="467091"/>
    <lineage>
        <taxon>Bacteria</taxon>
        <taxon>Bacillati</taxon>
        <taxon>Actinomycetota</taxon>
        <taxon>Acidimicrobiia</taxon>
        <taxon>Acidimicrobiales</taxon>
        <taxon>Ilumatobacteraceae</taxon>
        <taxon>Ilumatobacter</taxon>
    </lineage>
</organism>
<dbReference type="InterPro" id="IPR041222">
    <property type="entry name" value="PriA_3primeBD"/>
</dbReference>
<dbReference type="PANTHER" id="PTHR30580:SF0">
    <property type="entry name" value="PRIMOSOMAL PROTEIN N"/>
    <property type="match status" value="1"/>
</dbReference>
<comment type="caution">
    <text evidence="5">The sequence shown here is derived from an EMBL/GenBank/DDBJ whole genome shotgun (WGS) entry which is preliminary data.</text>
</comment>
<dbReference type="OrthoDB" id="3177118at2"/>
<keyword evidence="1" id="KW-0547">Nucleotide-binding</keyword>
<evidence type="ECO:0000256" key="3">
    <source>
        <dbReference type="ARBA" id="ARBA00023125"/>
    </source>
</evidence>
<dbReference type="GO" id="GO:0006310">
    <property type="term" value="P:DNA recombination"/>
    <property type="evidence" value="ECO:0007669"/>
    <property type="project" value="TreeGrafter"/>
</dbReference>
<keyword evidence="3" id="KW-0238">DNA-binding</keyword>
<evidence type="ECO:0000256" key="2">
    <source>
        <dbReference type="ARBA" id="ARBA00022840"/>
    </source>
</evidence>
<evidence type="ECO:0000313" key="5">
    <source>
        <dbReference type="EMBL" id="TDT16340.1"/>
    </source>
</evidence>
<proteinExistence type="predicted"/>
<keyword evidence="2" id="KW-0067">ATP-binding</keyword>
<dbReference type="EMBL" id="SOAU01000001">
    <property type="protein sequence ID" value="TDT16340.1"/>
    <property type="molecule type" value="Genomic_DNA"/>
</dbReference>
<keyword evidence="6" id="KW-1185">Reference proteome</keyword>
<dbReference type="GO" id="GO:0005524">
    <property type="term" value="F:ATP binding"/>
    <property type="evidence" value="ECO:0007669"/>
    <property type="project" value="UniProtKB-KW"/>
</dbReference>
<dbReference type="Gene3D" id="3.40.1440.60">
    <property type="entry name" value="PriA, 3(prime) DNA-binding domain"/>
    <property type="match status" value="1"/>
</dbReference>
<protein>
    <submittedName>
        <fullName evidence="5">Primosomal protein N' (Replication factor Y)</fullName>
    </submittedName>
</protein>
<dbReference type="Proteomes" id="UP000294558">
    <property type="component" value="Unassembled WGS sequence"/>
</dbReference>
<evidence type="ECO:0000259" key="4">
    <source>
        <dbReference type="Pfam" id="PF17764"/>
    </source>
</evidence>
<sequence length="569" mass="61206">MIARVVPNVTGLDKRFDYAVPDTMVVSVGDRVRVELHGRRIGGWIVDLDPPDAHVDGLKPIAKWSGRGPTAELIELAEWAAVRWAGRQRHFLGAASPDRNVDRVPSSRRTGAIVEPRSPASTGILQRGGGVLRLPPTSDPMPAVLSAAAIGPTIAIVPALDDAMLLAARLRRSGLSVALAPDDWASAAGGVDVVVGSRTAAWAPCPGLAAAVIVDEHDEALQDEGSPTWHARDVMIERCRRAGAPLLLVSPCPTLTALEWGELTRPPHQRERDGWPIVDVIDRSDDEPWKRSLVTSELIRHLRDPDRRVVCVSNTTGRAALLACRSCRELTRCERCDAAVVQLDDGTLHCRRCGTDRPPVCSNCGAGTFANLRPGITRLQEELEAAAARPVATVTGNGWEGPADAHIVVGTEAALHRVDRADTVAFLDFDRELLSPRYRSGEQAMALLVRAARLAGPRGRGGRVLVQTFLPNHDVVQAALLADPGRMIGPERERRQMLGLPPFGAYAEVSGKGADEFVASLEPVDDVMVVGSDDEYVARASSWMTLGQVLVAGERPSGSRLRIAVDPPR</sequence>